<accession>A0A327X1U0</accession>
<dbReference type="EMBL" id="PIPK01000004">
    <property type="protein sequence ID" value="RUO25000.1"/>
    <property type="molecule type" value="Genomic_DNA"/>
</dbReference>
<comment type="subcellular location">
    <subcellularLocation>
        <location evidence="8">Cytoplasm</location>
    </subcellularLocation>
</comment>
<dbReference type="Pfam" id="PF00275">
    <property type="entry name" value="EPSP_synthase"/>
    <property type="match status" value="1"/>
</dbReference>
<organism evidence="10 12">
    <name type="scientific">Aliidiomarina maris</name>
    <dbReference type="NCBI Taxonomy" id="531312"/>
    <lineage>
        <taxon>Bacteria</taxon>
        <taxon>Pseudomonadati</taxon>
        <taxon>Pseudomonadota</taxon>
        <taxon>Gammaproteobacteria</taxon>
        <taxon>Alteromonadales</taxon>
        <taxon>Idiomarinaceae</taxon>
        <taxon>Aliidiomarina</taxon>
    </lineage>
</organism>
<evidence type="ECO:0000256" key="5">
    <source>
        <dbReference type="ARBA" id="ARBA00022679"/>
    </source>
</evidence>
<dbReference type="GO" id="GO:0005737">
    <property type="term" value="C:cytoplasm"/>
    <property type="evidence" value="ECO:0007669"/>
    <property type="project" value="UniProtKB-SubCell"/>
</dbReference>
<feature type="binding site" evidence="8">
    <location>
        <position position="350"/>
    </location>
    <ligand>
        <name>phosphoenolpyruvate</name>
        <dbReference type="ChEBI" id="CHEBI:58702"/>
    </ligand>
</feature>
<reference evidence="10 12" key="2">
    <citation type="submission" date="2018-06" db="EMBL/GenBank/DDBJ databases">
        <title>Genomic Encyclopedia of Type Strains, Phase III (KMG-III): the genomes of soil and plant-associated and newly described type strains.</title>
        <authorList>
            <person name="Whitman W."/>
        </authorList>
    </citation>
    <scope>NUCLEOTIDE SEQUENCE [LARGE SCALE GENOMIC DNA]</scope>
    <source>
        <strain evidence="10 12">CGMCC 1.15366</strain>
    </source>
</reference>
<keyword evidence="4 8" id="KW-0028">Amino-acid biosynthesis</keyword>
<dbReference type="SUPFAM" id="SSF55205">
    <property type="entry name" value="EPT/RTPC-like"/>
    <property type="match status" value="1"/>
</dbReference>
<dbReference type="PANTHER" id="PTHR21090:SF5">
    <property type="entry name" value="PENTAFUNCTIONAL AROM POLYPEPTIDE"/>
    <property type="match status" value="1"/>
</dbReference>
<sequence>MKEVPELHLEPYTGAQGRIRLPGSKSIANRALLLAALAEGTTVLRNMLDSDDTRHMRAALRQLGVQLQTRDIDGELQVEVQGLGQLFNCPQPQRLFLGNAGTAMRPLCAALAFSQGEFELTGEPRMAERPIGPLVDALEQLGAQITYQQQEGYPPLLIRGQGFSGHSVCIDGSLSSQFISALLMVLPYNQEDTLVTLTGELVSLPYIELTLAMMARFGVEVERISAREFRVPSQQSYQSPQQYLIEGDASSASYFLAAAAIAGGPIRVDGVGLQSLQGDKEFARVLAQMGANVEWGDEFISVSKGALRGGVFDLNSIPDAAMTIATTALFAEGTTEIRNIYNWRLKETDRLSAMAAELKKVGAEVVEGEDFIRITPPQQLQHASIATYNDHRMAMCFALLGFSDVGVTIQDPDCCAKTYPNFFHDFQSVCKK</sequence>
<keyword evidence="13" id="KW-1185">Reference proteome</keyword>
<evidence type="ECO:0000256" key="1">
    <source>
        <dbReference type="ARBA" id="ARBA00004811"/>
    </source>
</evidence>
<comment type="catalytic activity">
    <reaction evidence="7">
        <text>3-phosphoshikimate + phosphoenolpyruvate = 5-O-(1-carboxyvinyl)-3-phosphoshikimate + phosphate</text>
        <dbReference type="Rhea" id="RHEA:21256"/>
        <dbReference type="ChEBI" id="CHEBI:43474"/>
        <dbReference type="ChEBI" id="CHEBI:57701"/>
        <dbReference type="ChEBI" id="CHEBI:58702"/>
        <dbReference type="ChEBI" id="CHEBI:145989"/>
        <dbReference type="EC" id="2.5.1.19"/>
    </reaction>
    <physiologicalReaction direction="left-to-right" evidence="7">
        <dbReference type="Rhea" id="RHEA:21257"/>
    </physiologicalReaction>
</comment>
<feature type="active site" description="Proton acceptor" evidence="8">
    <location>
        <position position="319"/>
    </location>
</feature>
<feature type="binding site" evidence="8">
    <location>
        <position position="392"/>
    </location>
    <ligand>
        <name>phosphoenolpyruvate</name>
        <dbReference type="ChEBI" id="CHEBI:58702"/>
    </ligand>
</feature>
<dbReference type="GO" id="GO:0003866">
    <property type="term" value="F:3-phosphoshikimate 1-carboxyvinyltransferase activity"/>
    <property type="evidence" value="ECO:0007669"/>
    <property type="project" value="UniProtKB-UniRule"/>
</dbReference>
<feature type="domain" description="Enolpyruvate transferase" evidence="9">
    <location>
        <begin position="15"/>
        <end position="424"/>
    </location>
</feature>
<feature type="binding site" evidence="8">
    <location>
        <position position="26"/>
    </location>
    <ligand>
        <name>3-phosphoshikimate</name>
        <dbReference type="ChEBI" id="CHEBI:145989"/>
    </ligand>
</feature>
<protein>
    <recommendedName>
        <fullName evidence="8">3-phosphoshikimate 1-carboxyvinyltransferase</fullName>
        <ecNumber evidence="8">2.5.1.19</ecNumber>
    </recommendedName>
    <alternativeName>
        <fullName evidence="8">5-enolpyruvylshikimate-3-phosphate synthase</fullName>
        <shortName evidence="8">EPSP synthase</shortName>
        <shortName evidence="8">EPSPS</shortName>
    </alternativeName>
</protein>
<comment type="subunit">
    <text evidence="8">Monomer.</text>
</comment>
<evidence type="ECO:0000313" key="12">
    <source>
        <dbReference type="Proteomes" id="UP000249203"/>
    </source>
</evidence>
<feature type="binding site" evidence="8">
    <location>
        <position position="177"/>
    </location>
    <ligand>
        <name>phosphoenolpyruvate</name>
        <dbReference type="ChEBI" id="CHEBI:58702"/>
    </ligand>
</feature>
<dbReference type="AlphaFoldDB" id="A0A327X1U0"/>
<dbReference type="PANTHER" id="PTHR21090">
    <property type="entry name" value="AROM/DEHYDROQUINATE SYNTHASE"/>
    <property type="match status" value="1"/>
</dbReference>
<gene>
    <name evidence="8 11" type="primary">aroA</name>
    <name evidence="10" type="ORF">B0I24_10454</name>
    <name evidence="11" type="ORF">CWE07_05850</name>
</gene>
<dbReference type="PROSITE" id="PS00104">
    <property type="entry name" value="EPSP_SYNTHASE_1"/>
    <property type="match status" value="1"/>
</dbReference>
<dbReference type="RefSeq" id="WP_111568947.1">
    <property type="nucleotide sequence ID" value="NZ_PIPK01000004.1"/>
</dbReference>
<feature type="binding site" evidence="8">
    <location>
        <position position="203"/>
    </location>
    <ligand>
        <name>3-phosphoshikimate</name>
        <dbReference type="ChEBI" id="CHEBI:145989"/>
    </ligand>
</feature>
<dbReference type="PROSITE" id="PS00885">
    <property type="entry name" value="EPSP_SYNTHASE_2"/>
    <property type="match status" value="1"/>
</dbReference>
<feature type="binding site" evidence="8">
    <location>
        <position position="30"/>
    </location>
    <ligand>
        <name>3-phosphoshikimate</name>
        <dbReference type="ChEBI" id="CHEBI:145989"/>
    </ligand>
</feature>
<comment type="caution">
    <text evidence="10">The sequence shown here is derived from an EMBL/GenBank/DDBJ whole genome shotgun (WGS) entry which is preliminary data.</text>
</comment>
<evidence type="ECO:0000259" key="9">
    <source>
        <dbReference type="Pfam" id="PF00275"/>
    </source>
</evidence>
<feature type="binding site" evidence="8">
    <location>
        <position position="25"/>
    </location>
    <ligand>
        <name>phosphoenolpyruvate</name>
        <dbReference type="ChEBI" id="CHEBI:58702"/>
    </ligand>
</feature>
<feature type="binding site" evidence="8">
    <location>
        <position position="129"/>
    </location>
    <ligand>
        <name>phosphoenolpyruvate</name>
        <dbReference type="ChEBI" id="CHEBI:58702"/>
    </ligand>
</feature>
<dbReference type="InterPro" id="IPR036968">
    <property type="entry name" value="Enolpyruvate_Tfrase_sf"/>
</dbReference>
<dbReference type="Proteomes" id="UP000287865">
    <property type="component" value="Unassembled WGS sequence"/>
</dbReference>
<reference evidence="11 13" key="1">
    <citation type="journal article" date="2018" name="Front. Microbiol.">
        <title>Genome-Based Analysis Reveals the Taxonomy and Diversity of the Family Idiomarinaceae.</title>
        <authorList>
            <person name="Liu Y."/>
            <person name="Lai Q."/>
            <person name="Shao Z."/>
        </authorList>
    </citation>
    <scope>NUCLEOTIDE SEQUENCE [LARGE SCALE GENOMIC DNA]</scope>
    <source>
        <strain evidence="11 13">CF12-14</strain>
    </source>
</reference>
<dbReference type="GO" id="GO:0008652">
    <property type="term" value="P:amino acid biosynthetic process"/>
    <property type="evidence" value="ECO:0007669"/>
    <property type="project" value="UniProtKB-KW"/>
</dbReference>
<dbReference type="FunFam" id="3.65.10.10:FF:000003">
    <property type="entry name" value="3-phosphoshikimate 1-carboxyvinyltransferase"/>
    <property type="match status" value="1"/>
</dbReference>
<keyword evidence="5 8" id="KW-0808">Transferase</keyword>
<dbReference type="GO" id="GO:0009073">
    <property type="term" value="P:aromatic amino acid family biosynthetic process"/>
    <property type="evidence" value="ECO:0007669"/>
    <property type="project" value="UniProtKB-KW"/>
</dbReference>
<evidence type="ECO:0000256" key="7">
    <source>
        <dbReference type="ARBA" id="ARBA00044633"/>
    </source>
</evidence>
<name>A0A327X1U0_9GAMM</name>
<evidence type="ECO:0000313" key="13">
    <source>
        <dbReference type="Proteomes" id="UP000287865"/>
    </source>
</evidence>
<evidence type="ECO:0000313" key="11">
    <source>
        <dbReference type="EMBL" id="RUO25000.1"/>
    </source>
</evidence>
<keyword evidence="6 8" id="KW-0057">Aromatic amino acid biosynthesis</keyword>
<dbReference type="FunFam" id="3.65.10.10:FF:000004">
    <property type="entry name" value="3-phosphoshikimate 1-carboxyvinyltransferase"/>
    <property type="match status" value="1"/>
</dbReference>
<comment type="similarity">
    <text evidence="2 8">Belongs to the EPSP synthase family.</text>
</comment>
<proteinExistence type="inferred from homology"/>
<feature type="binding site" evidence="8">
    <location>
        <position position="25"/>
    </location>
    <ligand>
        <name>3-phosphoshikimate</name>
        <dbReference type="ChEBI" id="CHEBI:145989"/>
    </ligand>
</feature>
<comment type="function">
    <text evidence="8">Catalyzes the transfer of the enolpyruvyl moiety of phosphoenolpyruvate (PEP) to the 5-hydroxyl of shikimate-3-phosphate (S3P) to produce enolpyruvyl shikimate-3-phosphate and inorganic phosphate.</text>
</comment>
<feature type="binding site" evidence="8">
    <location>
        <position position="319"/>
    </location>
    <ligand>
        <name>3-phosphoshikimate</name>
        <dbReference type="ChEBI" id="CHEBI:145989"/>
    </ligand>
</feature>
<evidence type="ECO:0000256" key="2">
    <source>
        <dbReference type="ARBA" id="ARBA00009948"/>
    </source>
</evidence>
<feature type="binding site" evidence="8">
    <location>
        <position position="101"/>
    </location>
    <ligand>
        <name>phosphoenolpyruvate</name>
        <dbReference type="ChEBI" id="CHEBI:58702"/>
    </ligand>
</feature>
<dbReference type="PIRSF" id="PIRSF000505">
    <property type="entry name" value="EPSPS"/>
    <property type="match status" value="1"/>
</dbReference>
<dbReference type="UniPathway" id="UPA00053">
    <property type="reaction ID" value="UER00089"/>
</dbReference>
<feature type="binding site" evidence="8">
    <location>
        <position position="176"/>
    </location>
    <ligand>
        <name>3-phosphoshikimate</name>
        <dbReference type="ChEBI" id="CHEBI:145989"/>
    </ligand>
</feature>
<evidence type="ECO:0000256" key="3">
    <source>
        <dbReference type="ARBA" id="ARBA00022490"/>
    </source>
</evidence>
<dbReference type="GO" id="GO:0009423">
    <property type="term" value="P:chorismate biosynthetic process"/>
    <property type="evidence" value="ECO:0007669"/>
    <property type="project" value="UniProtKB-UniRule"/>
</dbReference>
<dbReference type="EMBL" id="QLMD01000004">
    <property type="protein sequence ID" value="RAJ98853.1"/>
    <property type="molecule type" value="Genomic_DNA"/>
</dbReference>
<evidence type="ECO:0000256" key="4">
    <source>
        <dbReference type="ARBA" id="ARBA00022605"/>
    </source>
</evidence>
<evidence type="ECO:0000256" key="8">
    <source>
        <dbReference type="HAMAP-Rule" id="MF_00210"/>
    </source>
</evidence>
<evidence type="ECO:0000256" key="6">
    <source>
        <dbReference type="ARBA" id="ARBA00023141"/>
    </source>
</evidence>
<dbReference type="HAMAP" id="MF_00210">
    <property type="entry name" value="EPSP_synth"/>
    <property type="match status" value="1"/>
</dbReference>
<feature type="binding site" evidence="8">
    <location>
        <position position="346"/>
    </location>
    <ligand>
        <name>3-phosphoshikimate</name>
        <dbReference type="ChEBI" id="CHEBI:145989"/>
    </ligand>
</feature>
<dbReference type="EC" id="2.5.1.19" evidence="8"/>
<feature type="binding site" evidence="8">
    <location>
        <position position="342"/>
    </location>
    <ligand>
        <name>3-phosphoshikimate</name>
        <dbReference type="ChEBI" id="CHEBI:145989"/>
    </ligand>
</feature>
<dbReference type="InterPro" id="IPR013792">
    <property type="entry name" value="RNA3'P_cycl/enolpyr_Trfase_a/b"/>
</dbReference>
<dbReference type="OrthoDB" id="9809920at2"/>
<dbReference type="Proteomes" id="UP000249203">
    <property type="component" value="Unassembled WGS sequence"/>
</dbReference>
<comment type="pathway">
    <text evidence="1 8">Metabolic intermediate biosynthesis; chorismate biosynthesis; chorismate from D-erythrose 4-phosphate and phosphoenolpyruvate: step 6/7.</text>
</comment>
<feature type="binding site" evidence="8">
    <location>
        <position position="417"/>
    </location>
    <ligand>
        <name>phosphoenolpyruvate</name>
        <dbReference type="ChEBI" id="CHEBI:58702"/>
    </ligand>
</feature>
<keyword evidence="3 8" id="KW-0963">Cytoplasm</keyword>
<dbReference type="CDD" id="cd01556">
    <property type="entry name" value="EPSP_synthase"/>
    <property type="match status" value="1"/>
</dbReference>
<feature type="binding site" evidence="8">
    <location>
        <position position="175"/>
    </location>
    <ligand>
        <name>3-phosphoshikimate</name>
        <dbReference type="ChEBI" id="CHEBI:145989"/>
    </ligand>
</feature>
<dbReference type="InterPro" id="IPR006264">
    <property type="entry name" value="EPSP_synthase"/>
</dbReference>
<dbReference type="Gene3D" id="3.65.10.10">
    <property type="entry name" value="Enolpyruvate transferase domain"/>
    <property type="match status" value="2"/>
</dbReference>
<evidence type="ECO:0000313" key="10">
    <source>
        <dbReference type="EMBL" id="RAJ98853.1"/>
    </source>
</evidence>
<feature type="binding site" evidence="8">
    <location>
        <position position="177"/>
    </location>
    <ligand>
        <name>3-phosphoshikimate</name>
        <dbReference type="ChEBI" id="CHEBI:145989"/>
    </ligand>
</feature>
<dbReference type="InterPro" id="IPR001986">
    <property type="entry name" value="Enolpyruvate_Tfrase_dom"/>
</dbReference>
<dbReference type="InterPro" id="IPR023193">
    <property type="entry name" value="EPSP_synthase_CS"/>
</dbReference>
<dbReference type="NCBIfam" id="TIGR01356">
    <property type="entry name" value="aroA"/>
    <property type="match status" value="1"/>
</dbReference>